<sequence length="86" mass="9907">MVNLFNISPDLYTIGVSIRITGMIDYKDFDFSGRNNISQFLTLAQQNGLYVLLRPTPYVNAELEYGGLPYWLNKYDGIKLRSHDPM</sequence>
<dbReference type="GO" id="GO:0004553">
    <property type="term" value="F:hydrolase activity, hydrolyzing O-glycosyl compounds"/>
    <property type="evidence" value="ECO:0007669"/>
    <property type="project" value="InterPro"/>
</dbReference>
<dbReference type="SUPFAM" id="SSF51445">
    <property type="entry name" value="(Trans)glycosidases"/>
    <property type="match status" value="1"/>
</dbReference>
<keyword evidence="3" id="KW-1185">Reference proteome</keyword>
<dbReference type="PANTHER" id="PTHR23421">
    <property type="entry name" value="BETA-GALACTOSIDASE RELATED"/>
    <property type="match status" value="1"/>
</dbReference>
<dbReference type="Pfam" id="PF01301">
    <property type="entry name" value="Glyco_hydro_35"/>
    <property type="match status" value="1"/>
</dbReference>
<proteinExistence type="inferred from homology"/>
<evidence type="ECO:0000259" key="2">
    <source>
        <dbReference type="Pfam" id="PF01301"/>
    </source>
</evidence>
<feature type="domain" description="Glycoside hydrolase 35 catalytic" evidence="2">
    <location>
        <begin position="28"/>
        <end position="85"/>
    </location>
</feature>
<protein>
    <submittedName>
        <fullName evidence="4">Glycoside hydrolase 35 catalytic domain-containing protein</fullName>
    </submittedName>
</protein>
<organism evidence="3 4">
    <name type="scientific">Acrobeloides nanus</name>
    <dbReference type="NCBI Taxonomy" id="290746"/>
    <lineage>
        <taxon>Eukaryota</taxon>
        <taxon>Metazoa</taxon>
        <taxon>Ecdysozoa</taxon>
        <taxon>Nematoda</taxon>
        <taxon>Chromadorea</taxon>
        <taxon>Rhabditida</taxon>
        <taxon>Tylenchina</taxon>
        <taxon>Cephalobomorpha</taxon>
        <taxon>Cephaloboidea</taxon>
        <taxon>Cephalobidae</taxon>
        <taxon>Acrobeloides</taxon>
    </lineage>
</organism>
<dbReference type="InterPro" id="IPR001944">
    <property type="entry name" value="Glycoside_Hdrlase_35"/>
</dbReference>
<dbReference type="WBParaSite" id="ACRNAN_scaffold1182.g15447.t1">
    <property type="protein sequence ID" value="ACRNAN_scaffold1182.g15447.t1"/>
    <property type="gene ID" value="ACRNAN_scaffold1182.g15447"/>
</dbReference>
<dbReference type="Gene3D" id="3.20.20.80">
    <property type="entry name" value="Glycosidases"/>
    <property type="match status" value="1"/>
</dbReference>
<name>A0A914CKH8_9BILA</name>
<accession>A0A914CKH8</accession>
<evidence type="ECO:0000313" key="3">
    <source>
        <dbReference type="Proteomes" id="UP000887540"/>
    </source>
</evidence>
<dbReference type="Proteomes" id="UP000887540">
    <property type="component" value="Unplaced"/>
</dbReference>
<evidence type="ECO:0000313" key="4">
    <source>
        <dbReference type="WBParaSite" id="ACRNAN_scaffold1182.g15447.t1"/>
    </source>
</evidence>
<comment type="similarity">
    <text evidence="1">Belongs to the glycosyl hydrolase 35 family.</text>
</comment>
<dbReference type="GO" id="GO:0005975">
    <property type="term" value="P:carbohydrate metabolic process"/>
    <property type="evidence" value="ECO:0007669"/>
    <property type="project" value="InterPro"/>
</dbReference>
<dbReference type="AlphaFoldDB" id="A0A914CKH8"/>
<reference evidence="4" key="1">
    <citation type="submission" date="2022-11" db="UniProtKB">
        <authorList>
            <consortium name="WormBaseParasite"/>
        </authorList>
    </citation>
    <scope>IDENTIFICATION</scope>
</reference>
<dbReference type="InterPro" id="IPR017853">
    <property type="entry name" value="GH"/>
</dbReference>
<evidence type="ECO:0000256" key="1">
    <source>
        <dbReference type="ARBA" id="ARBA00009809"/>
    </source>
</evidence>
<dbReference type="InterPro" id="IPR031330">
    <property type="entry name" value="Gly_Hdrlase_35_cat"/>
</dbReference>